<proteinExistence type="predicted"/>
<accession>A0AAV2GQT6</accession>
<dbReference type="Proteomes" id="UP001497516">
    <property type="component" value="Chromosome 9"/>
</dbReference>
<evidence type="ECO:0000313" key="3">
    <source>
        <dbReference type="Proteomes" id="UP001497516"/>
    </source>
</evidence>
<dbReference type="EMBL" id="OZ034822">
    <property type="protein sequence ID" value="CAL1413133.1"/>
    <property type="molecule type" value="Genomic_DNA"/>
</dbReference>
<dbReference type="AlphaFoldDB" id="A0AAV2GQT6"/>
<keyword evidence="3" id="KW-1185">Reference proteome</keyword>
<name>A0AAV2GQT6_9ROSI</name>
<organism evidence="2 3">
    <name type="scientific">Linum trigynum</name>
    <dbReference type="NCBI Taxonomy" id="586398"/>
    <lineage>
        <taxon>Eukaryota</taxon>
        <taxon>Viridiplantae</taxon>
        <taxon>Streptophyta</taxon>
        <taxon>Embryophyta</taxon>
        <taxon>Tracheophyta</taxon>
        <taxon>Spermatophyta</taxon>
        <taxon>Magnoliopsida</taxon>
        <taxon>eudicotyledons</taxon>
        <taxon>Gunneridae</taxon>
        <taxon>Pentapetalae</taxon>
        <taxon>rosids</taxon>
        <taxon>fabids</taxon>
        <taxon>Malpighiales</taxon>
        <taxon>Linaceae</taxon>
        <taxon>Linum</taxon>
    </lineage>
</organism>
<feature type="region of interest" description="Disordered" evidence="1">
    <location>
        <begin position="146"/>
        <end position="178"/>
    </location>
</feature>
<evidence type="ECO:0000313" key="2">
    <source>
        <dbReference type="EMBL" id="CAL1413133.1"/>
    </source>
</evidence>
<evidence type="ECO:0000256" key="1">
    <source>
        <dbReference type="SAM" id="MobiDB-lite"/>
    </source>
</evidence>
<sequence>MAAAASASGNGSGNKNFHLKVVAIVTTAAVTKEEERVFTLPLEPMLNEDTALPHMRKIVESFAPMKIPDPEDKVAIVDKVVDCALRLFVALERVHQTNDDDDNKKTTSGGLDAERKWWFYSKDDGLPQTTVTIYVAHDGFVSAVGDFELDDTDDSDDEEDDDEEEEEEEGGVDSMEKK</sequence>
<protein>
    <submittedName>
        <fullName evidence="2">Uncharacterized protein</fullName>
    </submittedName>
</protein>
<feature type="compositionally biased region" description="Acidic residues" evidence="1">
    <location>
        <begin position="147"/>
        <end position="171"/>
    </location>
</feature>
<reference evidence="2 3" key="1">
    <citation type="submission" date="2024-04" db="EMBL/GenBank/DDBJ databases">
        <authorList>
            <person name="Fracassetti M."/>
        </authorList>
    </citation>
    <scope>NUCLEOTIDE SEQUENCE [LARGE SCALE GENOMIC DNA]</scope>
</reference>
<gene>
    <name evidence="2" type="ORF">LTRI10_LOCUS52384</name>
</gene>